<dbReference type="Gene3D" id="2.40.30.10">
    <property type="entry name" value="Translation factors"/>
    <property type="match status" value="1"/>
</dbReference>
<evidence type="ECO:0000313" key="20">
    <source>
        <dbReference type="Proteomes" id="UP001652642"/>
    </source>
</evidence>
<reference evidence="20" key="1">
    <citation type="submission" date="2025-05" db="UniProtKB">
        <authorList>
            <consortium name="RefSeq"/>
        </authorList>
    </citation>
    <scope>NUCLEOTIDE SEQUENCE [LARGE SCALE GENOMIC DNA]</scope>
</reference>
<evidence type="ECO:0000256" key="3">
    <source>
        <dbReference type="ARBA" id="ARBA00006105"/>
    </source>
</evidence>
<accession>A0ABM5GC18</accession>
<evidence type="ECO:0000256" key="5">
    <source>
        <dbReference type="ARBA" id="ARBA00022339"/>
    </source>
</evidence>
<keyword evidence="13" id="KW-0520">NAD</keyword>
<dbReference type="CDD" id="cd06490">
    <property type="entry name" value="p23_NCB5OR"/>
    <property type="match status" value="1"/>
</dbReference>
<comment type="similarity">
    <text evidence="3">Belongs to the flavoprotein pyridine nucleotide cytochrome reductase family.</text>
</comment>
<evidence type="ECO:0000256" key="6">
    <source>
        <dbReference type="ARBA" id="ARBA00022617"/>
    </source>
</evidence>
<dbReference type="PRINTS" id="PR00406">
    <property type="entry name" value="CYTB5RDTASE"/>
</dbReference>
<dbReference type="PANTHER" id="PTHR46237:SF1">
    <property type="entry name" value="CYTOCHROME B5 REDUCTASE 4"/>
    <property type="match status" value="1"/>
</dbReference>
<keyword evidence="12" id="KW-0408">Iron</keyword>
<evidence type="ECO:0000256" key="2">
    <source>
        <dbReference type="ARBA" id="ARBA00004240"/>
    </source>
</evidence>
<keyword evidence="20" id="KW-1185">Reference proteome</keyword>
<reference evidence="21" key="2">
    <citation type="submission" date="2025-08" db="UniProtKB">
        <authorList>
            <consortium name="RefSeq"/>
        </authorList>
    </citation>
    <scope>IDENTIFICATION</scope>
</reference>
<dbReference type="Gene3D" id="3.40.50.80">
    <property type="entry name" value="Nucleotide-binding domain of ferredoxin-NADP reductase (FNR) module"/>
    <property type="match status" value="1"/>
</dbReference>
<dbReference type="RefSeq" id="XP_072855187.1">
    <property type="nucleotide sequence ID" value="XM_072999086.1"/>
</dbReference>
<keyword evidence="6" id="KW-0349">Heme</keyword>
<name>A0ABM5GC18_9SAUR</name>
<dbReference type="InterPro" id="IPR008978">
    <property type="entry name" value="HSP20-like_chaperone"/>
</dbReference>
<dbReference type="PROSITE" id="PS00191">
    <property type="entry name" value="CYTOCHROME_B5_1"/>
    <property type="match status" value="1"/>
</dbReference>
<dbReference type="GeneID" id="110078730"/>
<dbReference type="Pfam" id="PF00970">
    <property type="entry name" value="FAD_binding_6"/>
    <property type="match status" value="1"/>
</dbReference>
<comment type="catalytic activity">
    <reaction evidence="16">
        <text>2 Fe(III)-[cytochrome b5] + NADH = 2 Fe(II)-[cytochrome b5] + NAD(+) + H(+)</text>
        <dbReference type="Rhea" id="RHEA:46680"/>
        <dbReference type="Rhea" id="RHEA-COMP:10438"/>
        <dbReference type="Rhea" id="RHEA-COMP:10439"/>
        <dbReference type="ChEBI" id="CHEBI:15378"/>
        <dbReference type="ChEBI" id="CHEBI:29033"/>
        <dbReference type="ChEBI" id="CHEBI:29034"/>
        <dbReference type="ChEBI" id="CHEBI:57540"/>
        <dbReference type="ChEBI" id="CHEBI:57945"/>
        <dbReference type="EC" id="1.6.2.2"/>
    </reaction>
</comment>
<dbReference type="InterPro" id="IPR037908">
    <property type="entry name" value="p23_NCB5OR"/>
</dbReference>
<proteinExistence type="inferred from homology"/>
<evidence type="ECO:0000256" key="12">
    <source>
        <dbReference type="ARBA" id="ARBA00023004"/>
    </source>
</evidence>
<dbReference type="InterPro" id="IPR008333">
    <property type="entry name" value="Cbr1-like_FAD-bd_dom"/>
</dbReference>
<gene>
    <name evidence="21" type="primary">CYB5R4</name>
</gene>
<dbReference type="SUPFAM" id="SSF63380">
    <property type="entry name" value="Riboflavin synthase domain-like"/>
    <property type="match status" value="1"/>
</dbReference>
<keyword evidence="9" id="KW-0256">Endoplasmic reticulum</keyword>
<dbReference type="Proteomes" id="UP001652642">
    <property type="component" value="Chromosome 1"/>
</dbReference>
<evidence type="ECO:0000256" key="8">
    <source>
        <dbReference type="ARBA" id="ARBA00022723"/>
    </source>
</evidence>
<organism evidence="20 21">
    <name type="scientific">Pogona vitticeps</name>
    <name type="common">central bearded dragon</name>
    <dbReference type="NCBI Taxonomy" id="103695"/>
    <lineage>
        <taxon>Eukaryota</taxon>
        <taxon>Metazoa</taxon>
        <taxon>Chordata</taxon>
        <taxon>Craniata</taxon>
        <taxon>Vertebrata</taxon>
        <taxon>Euteleostomi</taxon>
        <taxon>Lepidosauria</taxon>
        <taxon>Squamata</taxon>
        <taxon>Bifurcata</taxon>
        <taxon>Unidentata</taxon>
        <taxon>Episquamata</taxon>
        <taxon>Toxicofera</taxon>
        <taxon>Iguania</taxon>
        <taxon>Acrodonta</taxon>
        <taxon>Agamidae</taxon>
        <taxon>Amphibolurinae</taxon>
        <taxon>Pogona</taxon>
    </lineage>
</organism>
<dbReference type="PRINTS" id="PR00363">
    <property type="entry name" value="CYTOCHROMEB5"/>
</dbReference>
<evidence type="ECO:0000256" key="13">
    <source>
        <dbReference type="ARBA" id="ARBA00023027"/>
    </source>
</evidence>
<dbReference type="CDD" id="cd06183">
    <property type="entry name" value="cyt_b5_reduct_like"/>
    <property type="match status" value="1"/>
</dbReference>
<dbReference type="PROSITE" id="PS51203">
    <property type="entry name" value="CS"/>
    <property type="match status" value="1"/>
</dbReference>
<evidence type="ECO:0000259" key="17">
    <source>
        <dbReference type="PROSITE" id="PS50255"/>
    </source>
</evidence>
<evidence type="ECO:0000256" key="11">
    <source>
        <dbReference type="ARBA" id="ARBA00023002"/>
    </source>
</evidence>
<evidence type="ECO:0000256" key="16">
    <source>
        <dbReference type="ARBA" id="ARBA00047682"/>
    </source>
</evidence>
<dbReference type="SUPFAM" id="SSF55856">
    <property type="entry name" value="Cytochrome b5-like heme/steroid binding domain"/>
    <property type="match status" value="1"/>
</dbReference>
<keyword evidence="11" id="KW-0560">Oxidoreductase</keyword>
<evidence type="ECO:0000256" key="4">
    <source>
        <dbReference type="ARBA" id="ARBA00012011"/>
    </source>
</evidence>
<dbReference type="InterPro" id="IPR001199">
    <property type="entry name" value="Cyt_B5-like_heme/steroid-bd"/>
</dbReference>
<evidence type="ECO:0000256" key="9">
    <source>
        <dbReference type="ARBA" id="ARBA00022824"/>
    </source>
</evidence>
<evidence type="ECO:0000256" key="10">
    <source>
        <dbReference type="ARBA" id="ARBA00022827"/>
    </source>
</evidence>
<dbReference type="InterPro" id="IPR001433">
    <property type="entry name" value="OxRdtase_FAD/NAD-bd"/>
</dbReference>
<keyword evidence="7" id="KW-0285">Flavoprotein</keyword>
<dbReference type="Pfam" id="PF00173">
    <property type="entry name" value="Cyt-b5"/>
    <property type="match status" value="1"/>
</dbReference>
<dbReference type="SUPFAM" id="SSF49764">
    <property type="entry name" value="HSP20-like chaperones"/>
    <property type="match status" value="1"/>
</dbReference>
<sequence length="524" mass="59500">MLNVPSQAFPAPASQQRVVVPGRSKVPLKPGRSLMDWIRLTKSGKDLSGLKGRLIEVTEEELARHDKKDDCWICIRGLVYNVTPYMEYHPGGEEELMKAAGSDGTDLFDQVHRWVNYESMLKECMVGRMAFKPFVAPLKETCSTVPEENKILNGTFPKNKVLDNSCKELVPSYDWFQTDGSLTVVIYTKQKDMNSELVIADLQEGKLRGEVIVKDYSYLLHVELSYAVHEDMIVQVSEKVGKVEFILKKKEAASWKNLGQPLESHDSFVKRSDRGLYYRRCRLLSKTDVTHDTRLFCLMLPPGTHLQVPVGHHLYLRQTIAGTEIVKPYTPVLSSFESMGKNPPQNDKMHIFFMIKIYPSGLFTPVLDTLQIGEYISVSNPEGNFMKLQVEDVEELFLLAGGTGFTPMVKLLNYALTSCNILRTAKLMFFNKMEEDILWRNQLEQLALDDARFDIQLVLSEPKEEWTGKQGKISSSLLSQFVKRSTHGSKILICICGPLPFMEQGVQFLQDLGHTSEEIHCFTA</sequence>
<keyword evidence="8" id="KW-0479">Metal-binding</keyword>
<dbReference type="InterPro" id="IPR036400">
    <property type="entry name" value="Cyt_B5-like_heme/steroid_sf"/>
</dbReference>
<feature type="domain" description="Cytochrome b5 heme-binding" evidence="17">
    <location>
        <begin position="54"/>
        <end position="130"/>
    </location>
</feature>
<dbReference type="InterPro" id="IPR051872">
    <property type="entry name" value="Cytochrome_b5/Flavoprotein_Rdt"/>
</dbReference>
<evidence type="ECO:0000256" key="1">
    <source>
        <dbReference type="ARBA" id="ARBA00001974"/>
    </source>
</evidence>
<dbReference type="InterPro" id="IPR039261">
    <property type="entry name" value="FNR_nucleotide-bd"/>
</dbReference>
<dbReference type="Gene3D" id="2.60.40.790">
    <property type="match status" value="1"/>
</dbReference>
<evidence type="ECO:0000256" key="7">
    <source>
        <dbReference type="ARBA" id="ARBA00022630"/>
    </source>
</evidence>
<evidence type="ECO:0000259" key="19">
    <source>
        <dbReference type="PROSITE" id="PS51384"/>
    </source>
</evidence>
<dbReference type="PROSITE" id="PS51384">
    <property type="entry name" value="FAD_FR"/>
    <property type="match status" value="1"/>
</dbReference>
<feature type="domain" description="CS" evidence="18">
    <location>
        <begin position="168"/>
        <end position="259"/>
    </location>
</feature>
<dbReference type="EC" id="1.6.2.2" evidence="4"/>
<evidence type="ECO:0000313" key="21">
    <source>
        <dbReference type="RefSeq" id="XP_072855187.1"/>
    </source>
</evidence>
<comment type="subcellular location">
    <subcellularLocation>
        <location evidence="2">Endoplasmic reticulum</location>
    </subcellularLocation>
</comment>
<evidence type="ECO:0000256" key="15">
    <source>
        <dbReference type="ARBA" id="ARBA00031842"/>
    </source>
</evidence>
<dbReference type="Pfam" id="PF04969">
    <property type="entry name" value="CS"/>
    <property type="match status" value="1"/>
</dbReference>
<comment type="cofactor">
    <cofactor evidence="1">
        <name>FAD</name>
        <dbReference type="ChEBI" id="CHEBI:57692"/>
    </cofactor>
</comment>
<dbReference type="Pfam" id="PF00175">
    <property type="entry name" value="NAD_binding_1"/>
    <property type="match status" value="1"/>
</dbReference>
<dbReference type="InterPro" id="IPR017938">
    <property type="entry name" value="Riboflavin_synthase-like_b-brl"/>
</dbReference>
<keyword evidence="10" id="KW-0274">FAD</keyword>
<dbReference type="InterPro" id="IPR018506">
    <property type="entry name" value="Cyt_B5_heme-BS"/>
</dbReference>
<dbReference type="PROSITE" id="PS50255">
    <property type="entry name" value="CYTOCHROME_B5_2"/>
    <property type="match status" value="1"/>
</dbReference>
<dbReference type="SUPFAM" id="SSF52343">
    <property type="entry name" value="Ferredoxin reductase-like, C-terminal NADP-linked domain"/>
    <property type="match status" value="1"/>
</dbReference>
<dbReference type="InterPro" id="IPR007052">
    <property type="entry name" value="CS_dom"/>
</dbReference>
<dbReference type="PANTHER" id="PTHR46237">
    <property type="entry name" value="CYTOCHROME B5 REDUCTASE 4 FAMILY MEMBER"/>
    <property type="match status" value="1"/>
</dbReference>
<dbReference type="SMART" id="SM01117">
    <property type="entry name" value="Cyt-b5"/>
    <property type="match status" value="1"/>
</dbReference>
<dbReference type="Gene3D" id="3.10.120.10">
    <property type="entry name" value="Cytochrome b5-like heme/steroid binding domain"/>
    <property type="match status" value="1"/>
</dbReference>
<dbReference type="InterPro" id="IPR017927">
    <property type="entry name" value="FAD-bd_FR_type"/>
</dbReference>
<evidence type="ECO:0000256" key="14">
    <source>
        <dbReference type="ARBA" id="ARBA00030883"/>
    </source>
</evidence>
<evidence type="ECO:0000259" key="18">
    <source>
        <dbReference type="PROSITE" id="PS51203"/>
    </source>
</evidence>
<feature type="domain" description="FAD-binding FR-type" evidence="19">
    <location>
        <begin position="276"/>
        <end position="388"/>
    </location>
</feature>
<protein>
    <recommendedName>
        <fullName evidence="5">Cytochrome b5 reductase 4</fullName>
        <ecNumber evidence="4">1.6.2.2</ecNumber>
    </recommendedName>
    <alternativeName>
        <fullName evidence="15">Flavohemoprotein b5/b5R</fullName>
    </alternativeName>
    <alternativeName>
        <fullName evidence="14">cb5/cb5R</fullName>
    </alternativeName>
</protein>